<keyword evidence="8" id="KW-1185">Reference proteome</keyword>
<dbReference type="GO" id="GO:0000976">
    <property type="term" value="F:transcription cis-regulatory region binding"/>
    <property type="evidence" value="ECO:0007669"/>
    <property type="project" value="TreeGrafter"/>
</dbReference>
<evidence type="ECO:0000313" key="8">
    <source>
        <dbReference type="Proteomes" id="UP000196138"/>
    </source>
</evidence>
<dbReference type="OrthoDB" id="5293066at2"/>
<evidence type="ECO:0000256" key="5">
    <source>
        <dbReference type="SAM" id="MobiDB-lite"/>
    </source>
</evidence>
<evidence type="ECO:0000256" key="3">
    <source>
        <dbReference type="ARBA" id="ARBA00023125"/>
    </source>
</evidence>
<dbReference type="InterPro" id="IPR036388">
    <property type="entry name" value="WH-like_DNA-bd_sf"/>
</dbReference>
<gene>
    <name evidence="7" type="ORF">CCO03_12340</name>
</gene>
<comment type="similarity">
    <text evidence="1">Belongs to the LysR transcriptional regulatory family.</text>
</comment>
<dbReference type="Gene3D" id="3.40.190.290">
    <property type="match status" value="1"/>
</dbReference>
<evidence type="ECO:0000313" key="7">
    <source>
        <dbReference type="EMBL" id="ARU05370.1"/>
    </source>
</evidence>
<dbReference type="SUPFAM" id="SSF46785">
    <property type="entry name" value="Winged helix' DNA-binding domain"/>
    <property type="match status" value="1"/>
</dbReference>
<dbReference type="KEGG" id="cser:CCO03_12340"/>
<dbReference type="SUPFAM" id="SSF53850">
    <property type="entry name" value="Periplasmic binding protein-like II"/>
    <property type="match status" value="1"/>
</dbReference>
<evidence type="ECO:0000256" key="1">
    <source>
        <dbReference type="ARBA" id="ARBA00009437"/>
    </source>
</evidence>
<accession>A0A1Y0EPJ9</accession>
<dbReference type="PROSITE" id="PS50931">
    <property type="entry name" value="HTH_LYSR"/>
    <property type="match status" value="1"/>
</dbReference>
<dbReference type="InterPro" id="IPR036390">
    <property type="entry name" value="WH_DNA-bd_sf"/>
</dbReference>
<reference evidence="7 8" key="1">
    <citation type="submission" date="2017-05" db="EMBL/GenBank/DDBJ databases">
        <authorList>
            <person name="Song R."/>
            <person name="Chenine A.L."/>
            <person name="Ruprecht R.M."/>
        </authorList>
    </citation>
    <scope>NUCLEOTIDE SEQUENCE [LARGE SCALE GENOMIC DNA]</scope>
    <source>
        <strain evidence="7 8">DSM 26136</strain>
    </source>
</reference>
<keyword evidence="2" id="KW-0805">Transcription regulation</keyword>
<dbReference type="Gene3D" id="1.10.10.10">
    <property type="entry name" value="Winged helix-like DNA-binding domain superfamily/Winged helix DNA-binding domain"/>
    <property type="match status" value="1"/>
</dbReference>
<dbReference type="PANTHER" id="PTHR30126">
    <property type="entry name" value="HTH-TYPE TRANSCRIPTIONAL REGULATOR"/>
    <property type="match status" value="1"/>
</dbReference>
<dbReference type="Proteomes" id="UP000196138">
    <property type="component" value="Chromosome"/>
</dbReference>
<feature type="region of interest" description="Disordered" evidence="5">
    <location>
        <begin position="347"/>
        <end position="370"/>
    </location>
</feature>
<name>A0A1Y0EPJ9_9BURK</name>
<dbReference type="InterPro" id="IPR005119">
    <property type="entry name" value="LysR_subst-bd"/>
</dbReference>
<proteinExistence type="inferred from homology"/>
<dbReference type="EMBL" id="CP021455">
    <property type="protein sequence ID" value="ARU05370.1"/>
    <property type="molecule type" value="Genomic_DNA"/>
</dbReference>
<keyword evidence="4" id="KW-0804">Transcription</keyword>
<dbReference type="Pfam" id="PF03466">
    <property type="entry name" value="LysR_substrate"/>
    <property type="match status" value="1"/>
</dbReference>
<evidence type="ECO:0000256" key="4">
    <source>
        <dbReference type="ARBA" id="ARBA00023163"/>
    </source>
</evidence>
<dbReference type="GO" id="GO:0003700">
    <property type="term" value="F:DNA-binding transcription factor activity"/>
    <property type="evidence" value="ECO:0007669"/>
    <property type="project" value="InterPro"/>
</dbReference>
<sequence length="370" mass="39752">MPSHRDVRNVLTPETLAMVQTIASMGSFAAAARELGLVPSTLTYRVRQLEDQLDVLLFDRSARQAVMTEAGRALLAESERLLTELDAIANRVRRVATGWEPQLTIALDGVIRPGAFLDLCEQFYTLEAPGGPPTQLRVREEILSGCWLALKRGAADLVLGAVEMPSDTLGPEITVQVLGDQRFVFCVAPGHPLAQLPTPLTDADLVRHRAVVVADSGSAGQRMSVGLLSGQPTFTVSSLTAKLEAMVHGLGGGFMPEWLVAPALARGELLELPVARRERVVRLCMAWRHGHAQAMGKALQWWIAQLQHPVTRAALLGVAPGDLTPEGAATPSPNAQHIHPELRTLAQRGLARPGDAADALVDDAKPEPRA</sequence>
<dbReference type="PANTHER" id="PTHR30126:SF4">
    <property type="entry name" value="LYSR FAMILY TRANSCRIPTIONAL REGULATOR"/>
    <property type="match status" value="1"/>
</dbReference>
<dbReference type="Pfam" id="PF00126">
    <property type="entry name" value="HTH_1"/>
    <property type="match status" value="1"/>
</dbReference>
<evidence type="ECO:0000259" key="6">
    <source>
        <dbReference type="PROSITE" id="PS50931"/>
    </source>
</evidence>
<feature type="domain" description="HTH lysR-type" evidence="6">
    <location>
        <begin position="11"/>
        <end position="68"/>
    </location>
</feature>
<evidence type="ECO:0000256" key="2">
    <source>
        <dbReference type="ARBA" id="ARBA00023015"/>
    </source>
</evidence>
<organism evidence="7 8">
    <name type="scientific">Comamonas serinivorans</name>
    <dbReference type="NCBI Taxonomy" id="1082851"/>
    <lineage>
        <taxon>Bacteria</taxon>
        <taxon>Pseudomonadati</taxon>
        <taxon>Pseudomonadota</taxon>
        <taxon>Betaproteobacteria</taxon>
        <taxon>Burkholderiales</taxon>
        <taxon>Comamonadaceae</taxon>
        <taxon>Comamonas</taxon>
    </lineage>
</organism>
<dbReference type="InterPro" id="IPR000847">
    <property type="entry name" value="LysR_HTH_N"/>
</dbReference>
<dbReference type="RefSeq" id="WP_087281466.1">
    <property type="nucleotide sequence ID" value="NZ_CP021455.1"/>
</dbReference>
<protein>
    <recommendedName>
        <fullName evidence="6">HTH lysR-type domain-containing protein</fullName>
    </recommendedName>
</protein>
<dbReference type="AlphaFoldDB" id="A0A1Y0EPJ9"/>
<keyword evidence="3" id="KW-0238">DNA-binding</keyword>